<sequence>MNLRLEGTEPELERAKQFYESLQSQGMVKLNQWSKPYPNRKSPGFRVYIELEILSDRPIRTQDGGYIIR</sequence>
<name>A0ABR9UEK4_9CYAN</name>
<proteinExistence type="predicted"/>
<evidence type="ECO:0000313" key="1">
    <source>
        <dbReference type="EMBL" id="MBE9144885.1"/>
    </source>
</evidence>
<organism evidence="1 2">
    <name type="scientific">Planktothrix mougeotii LEGE 06226</name>
    <dbReference type="NCBI Taxonomy" id="1828728"/>
    <lineage>
        <taxon>Bacteria</taxon>
        <taxon>Bacillati</taxon>
        <taxon>Cyanobacteriota</taxon>
        <taxon>Cyanophyceae</taxon>
        <taxon>Oscillatoriophycideae</taxon>
        <taxon>Oscillatoriales</taxon>
        <taxon>Microcoleaceae</taxon>
        <taxon>Planktothrix</taxon>
    </lineage>
</organism>
<dbReference type="RefSeq" id="WP_193870380.1">
    <property type="nucleotide sequence ID" value="NZ_JADEWU010000042.1"/>
</dbReference>
<gene>
    <name evidence="1" type="ORF">IQ236_16915</name>
</gene>
<protein>
    <submittedName>
        <fullName evidence="1">Uncharacterized protein</fullName>
    </submittedName>
</protein>
<keyword evidence="2" id="KW-1185">Reference proteome</keyword>
<dbReference type="Proteomes" id="UP000640725">
    <property type="component" value="Unassembled WGS sequence"/>
</dbReference>
<evidence type="ECO:0000313" key="2">
    <source>
        <dbReference type="Proteomes" id="UP000640725"/>
    </source>
</evidence>
<dbReference type="EMBL" id="JADEWU010000042">
    <property type="protein sequence ID" value="MBE9144885.1"/>
    <property type="molecule type" value="Genomic_DNA"/>
</dbReference>
<reference evidence="1 2" key="1">
    <citation type="submission" date="2020-10" db="EMBL/GenBank/DDBJ databases">
        <authorList>
            <person name="Castelo-Branco R."/>
            <person name="Eusebio N."/>
            <person name="Adriana R."/>
            <person name="Vieira A."/>
            <person name="Brugerolle De Fraissinette N."/>
            <person name="Rezende De Castro R."/>
            <person name="Schneider M.P."/>
            <person name="Vasconcelos V."/>
            <person name="Leao P.N."/>
        </authorList>
    </citation>
    <scope>NUCLEOTIDE SEQUENCE [LARGE SCALE GENOMIC DNA]</scope>
    <source>
        <strain evidence="1 2">LEGE 06226</strain>
    </source>
</reference>
<comment type="caution">
    <text evidence="1">The sequence shown here is derived from an EMBL/GenBank/DDBJ whole genome shotgun (WGS) entry which is preliminary data.</text>
</comment>
<accession>A0ABR9UEK4</accession>